<sequence length="125" mass="13663">MLFSLVLLLAVSCKEKNTVGNASMLSGADSKTWKTDKETTATGEKDKLTSAEKKEEIQFFANGSFSMRSPTQNASGKWTYDAMAKKLSLQFVGSDKTENFQVSNLSDDELTMVAEDGSQMVLEAD</sequence>
<protein>
    <recommendedName>
        <fullName evidence="2">Lipocalin-like domain-containing protein</fullName>
    </recommendedName>
</protein>
<accession>A0A6J4JAE4</accession>
<proteinExistence type="predicted"/>
<evidence type="ECO:0000256" key="1">
    <source>
        <dbReference type="SAM" id="MobiDB-lite"/>
    </source>
</evidence>
<dbReference type="Pfam" id="PF13648">
    <property type="entry name" value="Lipocalin_4"/>
    <property type="match status" value="1"/>
</dbReference>
<dbReference type="InterPro" id="IPR024311">
    <property type="entry name" value="Lipocalin-like"/>
</dbReference>
<evidence type="ECO:0000313" key="3">
    <source>
        <dbReference type="EMBL" id="CAA9274521.1"/>
    </source>
</evidence>
<reference evidence="3" key="1">
    <citation type="submission" date="2020-02" db="EMBL/GenBank/DDBJ databases">
        <authorList>
            <person name="Meier V. D."/>
        </authorList>
    </citation>
    <scope>NUCLEOTIDE SEQUENCE</scope>
    <source>
        <strain evidence="3">AVDCRST_MAG95</strain>
    </source>
</reference>
<feature type="domain" description="Lipocalin-like" evidence="2">
    <location>
        <begin position="31"/>
        <end position="111"/>
    </location>
</feature>
<organism evidence="3">
    <name type="scientific">uncultured Adhaeribacter sp</name>
    <dbReference type="NCBI Taxonomy" id="448109"/>
    <lineage>
        <taxon>Bacteria</taxon>
        <taxon>Pseudomonadati</taxon>
        <taxon>Bacteroidota</taxon>
        <taxon>Cytophagia</taxon>
        <taxon>Cytophagales</taxon>
        <taxon>Hymenobacteraceae</taxon>
        <taxon>Adhaeribacter</taxon>
        <taxon>environmental samples</taxon>
    </lineage>
</organism>
<feature type="compositionally biased region" description="Basic and acidic residues" evidence="1">
    <location>
        <begin position="31"/>
        <end position="48"/>
    </location>
</feature>
<name>A0A6J4JAE4_9BACT</name>
<feature type="region of interest" description="Disordered" evidence="1">
    <location>
        <begin position="24"/>
        <end position="48"/>
    </location>
</feature>
<evidence type="ECO:0000259" key="2">
    <source>
        <dbReference type="Pfam" id="PF13648"/>
    </source>
</evidence>
<dbReference type="AlphaFoldDB" id="A0A6J4JAE4"/>
<gene>
    <name evidence="3" type="ORF">AVDCRST_MAG95-2947</name>
</gene>
<dbReference type="EMBL" id="CADCTJ010000930">
    <property type="protein sequence ID" value="CAA9274521.1"/>
    <property type="molecule type" value="Genomic_DNA"/>
</dbReference>